<dbReference type="OMA" id="NPWVLRR"/>
<reference evidence="4 5" key="1">
    <citation type="journal article" date="2013" name="PLoS Genet.">
        <title>Distinctive expansion of potential virulence genes in the genome of the oomycete fish pathogen Saprolegnia parasitica.</title>
        <authorList>
            <person name="Jiang R.H."/>
            <person name="de Bruijn I."/>
            <person name="Haas B.J."/>
            <person name="Belmonte R."/>
            <person name="Lobach L."/>
            <person name="Christie J."/>
            <person name="van den Ackerveken G."/>
            <person name="Bottin A."/>
            <person name="Bulone V."/>
            <person name="Diaz-Moreno S.M."/>
            <person name="Dumas B."/>
            <person name="Fan L."/>
            <person name="Gaulin E."/>
            <person name="Govers F."/>
            <person name="Grenville-Briggs L.J."/>
            <person name="Horner N.R."/>
            <person name="Levin J.Z."/>
            <person name="Mammella M."/>
            <person name="Meijer H.J."/>
            <person name="Morris P."/>
            <person name="Nusbaum C."/>
            <person name="Oome S."/>
            <person name="Phillips A.J."/>
            <person name="van Rooyen D."/>
            <person name="Rzeszutek E."/>
            <person name="Saraiva M."/>
            <person name="Secombes C.J."/>
            <person name="Seidl M.F."/>
            <person name="Snel B."/>
            <person name="Stassen J.H."/>
            <person name="Sykes S."/>
            <person name="Tripathy S."/>
            <person name="van den Berg H."/>
            <person name="Vega-Arreguin J.C."/>
            <person name="Wawra S."/>
            <person name="Young S.K."/>
            <person name="Zeng Q."/>
            <person name="Dieguez-Uribeondo J."/>
            <person name="Russ C."/>
            <person name="Tyler B.M."/>
            <person name="van West P."/>
        </authorList>
    </citation>
    <scope>NUCLEOTIDE SEQUENCE [LARGE SCALE GENOMIC DNA]</scope>
    <source>
        <strain evidence="4 5">CBS 223.65</strain>
    </source>
</reference>
<proteinExistence type="inferred from homology"/>
<comment type="similarity">
    <text evidence="1">Belongs to the PIH1 family.</text>
</comment>
<keyword evidence="5" id="KW-1185">Reference proteome</keyword>
<evidence type="ECO:0000313" key="4">
    <source>
        <dbReference type="EMBL" id="KDO28205.1"/>
    </source>
</evidence>
<sequence length="402" mass="43627">MNLGILHNRRPAPKTKTAGPLPMHKVASQMGVDPASLGAEAQHIWSMLDDMAATDPAAYQEFIASQMEAQAKAGRKKFTPVPGFVIKYAAASDGASTKKLFINCCAHECVALPTNPNNNKAVPRDTRSVPSTSNLSIPLAIGDLRTRTLSGEVCSVVDAVFHPWVLERAAWDAKFKMDVMQLASHWVEEEKHVKLQKPGKLIKSLYKGGIGIGTKVVPNDFYVPEEGSSETPATSKHSNQADNNPTTPVTQWMASPKDLLRSLELPPSARQEKLIEDITTPAQLKTKKTAPVVKKGFLNATKAPLYPSGSTEGKPASAYVNLLHRSKVVDLTSSPMEPKTDRAAPAKPPMMKAAETTVDDVEFERLCLDAEPELAPRQQCAAGGDPLFSDDMARLFLQTLQK</sequence>
<accession>A0A067CGD7</accession>
<dbReference type="PANTHER" id="PTHR22997">
    <property type="entry name" value="PIH1 DOMAIN-CONTAINING PROTEIN 1"/>
    <property type="match status" value="1"/>
</dbReference>
<dbReference type="InterPro" id="IPR012981">
    <property type="entry name" value="PIH1_N"/>
</dbReference>
<dbReference type="EMBL" id="KK583212">
    <property type="protein sequence ID" value="KDO28205.1"/>
    <property type="molecule type" value="Genomic_DNA"/>
</dbReference>
<dbReference type="Proteomes" id="UP000030745">
    <property type="component" value="Unassembled WGS sequence"/>
</dbReference>
<feature type="region of interest" description="Disordered" evidence="2">
    <location>
        <begin position="1"/>
        <end position="21"/>
    </location>
</feature>
<protein>
    <recommendedName>
        <fullName evidence="3">PIH1 N-terminal domain-containing protein</fullName>
    </recommendedName>
</protein>
<evidence type="ECO:0000256" key="1">
    <source>
        <dbReference type="ARBA" id="ARBA00008511"/>
    </source>
</evidence>
<dbReference type="STRING" id="695850.A0A067CGD7"/>
<evidence type="ECO:0000313" key="5">
    <source>
        <dbReference type="Proteomes" id="UP000030745"/>
    </source>
</evidence>
<dbReference type="AlphaFoldDB" id="A0A067CGD7"/>
<dbReference type="RefSeq" id="XP_012201030.1">
    <property type="nucleotide sequence ID" value="XM_012345640.1"/>
</dbReference>
<evidence type="ECO:0000256" key="2">
    <source>
        <dbReference type="SAM" id="MobiDB-lite"/>
    </source>
</evidence>
<dbReference type="KEGG" id="spar:SPRG_06254"/>
<feature type="domain" description="PIH1 N-terminal" evidence="3">
    <location>
        <begin position="65"/>
        <end position="208"/>
    </location>
</feature>
<gene>
    <name evidence="4" type="ORF">SPRG_06254</name>
</gene>
<feature type="compositionally biased region" description="Polar residues" evidence="2">
    <location>
        <begin position="229"/>
        <end position="251"/>
    </location>
</feature>
<name>A0A067CGD7_SAPPC</name>
<dbReference type="GO" id="GO:0005737">
    <property type="term" value="C:cytoplasm"/>
    <property type="evidence" value="ECO:0007669"/>
    <property type="project" value="TreeGrafter"/>
</dbReference>
<feature type="region of interest" description="Disordered" evidence="2">
    <location>
        <begin position="221"/>
        <end position="251"/>
    </location>
</feature>
<evidence type="ECO:0000259" key="3">
    <source>
        <dbReference type="Pfam" id="PF08190"/>
    </source>
</evidence>
<organism evidence="4 5">
    <name type="scientific">Saprolegnia parasitica (strain CBS 223.65)</name>
    <dbReference type="NCBI Taxonomy" id="695850"/>
    <lineage>
        <taxon>Eukaryota</taxon>
        <taxon>Sar</taxon>
        <taxon>Stramenopiles</taxon>
        <taxon>Oomycota</taxon>
        <taxon>Saprolegniomycetes</taxon>
        <taxon>Saprolegniales</taxon>
        <taxon>Saprolegniaceae</taxon>
        <taxon>Saprolegnia</taxon>
    </lineage>
</organism>
<dbReference type="OrthoDB" id="545063at2759"/>
<dbReference type="Pfam" id="PF08190">
    <property type="entry name" value="PIH1"/>
    <property type="match status" value="1"/>
</dbReference>
<dbReference type="GeneID" id="24128610"/>
<dbReference type="InterPro" id="IPR050734">
    <property type="entry name" value="PIH1/Kintoun_subfamily"/>
</dbReference>
<dbReference type="VEuPathDB" id="FungiDB:SPRG_06254"/>
<dbReference type="PANTHER" id="PTHR22997:SF0">
    <property type="entry name" value="PIH1 DOMAIN-CONTAINING PROTEIN 1"/>
    <property type="match status" value="1"/>
</dbReference>